<dbReference type="Pfam" id="PF00834">
    <property type="entry name" value="Ribul_P_3_epim"/>
    <property type="match status" value="1"/>
</dbReference>
<sequence length="207" mass="23516">MMQKSLELKKNFSWIDKQLKSDVGHCAGGMVVVKMFIVETFCLWFWKSVSGGFGVGDVSAIRKQRLIGKYEDLRHLASLAPLLREGERTMWQRTIDTCHIIGRPTTLHNTRQLFLNLGKPKSHSHVLESSFNDKEHQTEEEVKNLLRSPLTPLFLSHRRTRLLNPEMGVAAKIAPSMLSSDFANLASEAKRMLSLGADWLHMDIMDG</sequence>
<evidence type="ECO:0008006" key="5">
    <source>
        <dbReference type="Google" id="ProtNLM"/>
    </source>
</evidence>
<keyword evidence="1" id="KW-0479">Metal-binding</keyword>
<protein>
    <recommendedName>
        <fullName evidence="5">Ribulose-phosphate 3-epimerase</fullName>
    </recommendedName>
</protein>
<proteinExistence type="predicted"/>
<organism evidence="3 4">
    <name type="scientific">Castanea mollissima</name>
    <name type="common">Chinese chestnut</name>
    <dbReference type="NCBI Taxonomy" id="60419"/>
    <lineage>
        <taxon>Eukaryota</taxon>
        <taxon>Viridiplantae</taxon>
        <taxon>Streptophyta</taxon>
        <taxon>Embryophyta</taxon>
        <taxon>Tracheophyta</taxon>
        <taxon>Spermatophyta</taxon>
        <taxon>Magnoliopsida</taxon>
        <taxon>eudicotyledons</taxon>
        <taxon>Gunneridae</taxon>
        <taxon>Pentapetalae</taxon>
        <taxon>rosids</taxon>
        <taxon>fabids</taxon>
        <taxon>Fagales</taxon>
        <taxon>Fagaceae</taxon>
        <taxon>Castanea</taxon>
    </lineage>
</organism>
<reference evidence="3" key="1">
    <citation type="submission" date="2020-03" db="EMBL/GenBank/DDBJ databases">
        <title>Castanea mollissima Vanexum genome sequencing.</title>
        <authorList>
            <person name="Staton M."/>
        </authorList>
    </citation>
    <scope>NUCLEOTIDE SEQUENCE</scope>
    <source>
        <tissue evidence="3">Leaf</tissue>
    </source>
</reference>
<evidence type="ECO:0000313" key="3">
    <source>
        <dbReference type="EMBL" id="KAF3963742.1"/>
    </source>
</evidence>
<dbReference type="GO" id="GO:0016857">
    <property type="term" value="F:racemase and epimerase activity, acting on carbohydrates and derivatives"/>
    <property type="evidence" value="ECO:0007669"/>
    <property type="project" value="InterPro"/>
</dbReference>
<dbReference type="SUPFAM" id="SSF51366">
    <property type="entry name" value="Ribulose-phoshate binding barrel"/>
    <property type="match status" value="1"/>
</dbReference>
<dbReference type="OrthoDB" id="1927044at2759"/>
<evidence type="ECO:0000256" key="2">
    <source>
        <dbReference type="ARBA" id="ARBA00023235"/>
    </source>
</evidence>
<dbReference type="AlphaFoldDB" id="A0A8J4R334"/>
<dbReference type="GO" id="GO:0046872">
    <property type="term" value="F:metal ion binding"/>
    <property type="evidence" value="ECO:0007669"/>
    <property type="project" value="UniProtKB-KW"/>
</dbReference>
<dbReference type="Proteomes" id="UP000737018">
    <property type="component" value="Unassembled WGS sequence"/>
</dbReference>
<comment type="caution">
    <text evidence="3">The sequence shown here is derived from an EMBL/GenBank/DDBJ whole genome shotgun (WGS) entry which is preliminary data.</text>
</comment>
<dbReference type="GO" id="GO:0005975">
    <property type="term" value="P:carbohydrate metabolic process"/>
    <property type="evidence" value="ECO:0007669"/>
    <property type="project" value="InterPro"/>
</dbReference>
<dbReference type="EMBL" id="JRKL02001485">
    <property type="protein sequence ID" value="KAF3963742.1"/>
    <property type="molecule type" value="Genomic_DNA"/>
</dbReference>
<keyword evidence="2" id="KW-0413">Isomerase</keyword>
<accession>A0A8J4R334</accession>
<keyword evidence="4" id="KW-1185">Reference proteome</keyword>
<dbReference type="InterPro" id="IPR011060">
    <property type="entry name" value="RibuloseP-bd_barrel"/>
</dbReference>
<evidence type="ECO:0000313" key="4">
    <source>
        <dbReference type="Proteomes" id="UP000737018"/>
    </source>
</evidence>
<name>A0A8J4R334_9ROSI</name>
<gene>
    <name evidence="3" type="ORF">CMV_011903</name>
</gene>
<dbReference type="InterPro" id="IPR013785">
    <property type="entry name" value="Aldolase_TIM"/>
</dbReference>
<dbReference type="Gene3D" id="3.20.20.70">
    <property type="entry name" value="Aldolase class I"/>
    <property type="match status" value="1"/>
</dbReference>
<evidence type="ECO:0000256" key="1">
    <source>
        <dbReference type="ARBA" id="ARBA00022723"/>
    </source>
</evidence>
<dbReference type="InterPro" id="IPR000056">
    <property type="entry name" value="Ribul_P_3_epim-like"/>
</dbReference>